<dbReference type="STRING" id="589385.SAMN05421504_109320"/>
<evidence type="ECO:0000313" key="3">
    <source>
        <dbReference type="EMBL" id="SDZ12617.1"/>
    </source>
</evidence>
<dbReference type="EMBL" id="FNON01000009">
    <property type="protein sequence ID" value="SDZ12617.1"/>
    <property type="molecule type" value="Genomic_DNA"/>
</dbReference>
<dbReference type="InterPro" id="IPR003870">
    <property type="entry name" value="DUF222"/>
</dbReference>
<dbReference type="Proteomes" id="UP000199515">
    <property type="component" value="Unassembled WGS sequence"/>
</dbReference>
<sequence length="405" mass="44223">MSDTRCPVAVQDLLTLNPETLSTAESLEAVNAINRSQARLEAVRLNVIFSLCEAIGDTEAAIDHLAAEQKISTAMAGNDVALAYSLQTRLPRTRAALAAGLLSVRRAAQIDRASWVLSAAMARELDDIIHPLACDKTPRQLGELLRRTKLKIDPEGAAARHAKAREKRRVSVQNDEDGMATLHWRDTADAVGAVSDRVDTIARDLKRAKDPRSMSRLRADVFRDLLLGKFSSKTVAHVYVAGNASTILGLDDLPGSLRGYGPITASQLREIAFSLQATWTGVLVDDEGHAQKMAKAKYRPGKHLKEFARLRDTTCHAPGCARVAHKGGHDRTRPHGRGGRTGKDNGRSTCRRHHRARQSGFWKVEIGADGDPIWTSAITKKTYKKEKTPLVPLVPTTPITEAPPC</sequence>
<organism evidence="3 4">
    <name type="scientific">Amycolatopsis xylanica</name>
    <dbReference type="NCBI Taxonomy" id="589385"/>
    <lineage>
        <taxon>Bacteria</taxon>
        <taxon>Bacillati</taxon>
        <taxon>Actinomycetota</taxon>
        <taxon>Actinomycetes</taxon>
        <taxon>Pseudonocardiales</taxon>
        <taxon>Pseudonocardiaceae</taxon>
        <taxon>Amycolatopsis</taxon>
    </lineage>
</organism>
<feature type="region of interest" description="Disordered" evidence="1">
    <location>
        <begin position="323"/>
        <end position="356"/>
    </location>
</feature>
<dbReference type="OrthoDB" id="5241234at2"/>
<evidence type="ECO:0000256" key="1">
    <source>
        <dbReference type="SAM" id="MobiDB-lite"/>
    </source>
</evidence>
<protein>
    <recommendedName>
        <fullName evidence="2">DUF222 domain-containing protein</fullName>
    </recommendedName>
</protein>
<proteinExistence type="predicted"/>
<gene>
    <name evidence="3" type="ORF">SAMN05421504_109320</name>
</gene>
<keyword evidence="4" id="KW-1185">Reference proteome</keyword>
<name>A0A1H3QGX0_9PSEU</name>
<evidence type="ECO:0000313" key="4">
    <source>
        <dbReference type="Proteomes" id="UP000199515"/>
    </source>
</evidence>
<accession>A0A1H3QGX0</accession>
<reference evidence="3 4" key="1">
    <citation type="submission" date="2016-10" db="EMBL/GenBank/DDBJ databases">
        <authorList>
            <person name="de Groot N.N."/>
        </authorList>
    </citation>
    <scope>NUCLEOTIDE SEQUENCE [LARGE SCALE GENOMIC DNA]</scope>
    <source>
        <strain evidence="3 4">CPCC 202699</strain>
    </source>
</reference>
<dbReference type="AlphaFoldDB" id="A0A1H3QGX0"/>
<dbReference type="Pfam" id="PF02720">
    <property type="entry name" value="DUF222"/>
    <property type="match status" value="1"/>
</dbReference>
<feature type="domain" description="DUF222" evidence="2">
    <location>
        <begin position="32"/>
        <end position="312"/>
    </location>
</feature>
<dbReference type="RefSeq" id="WP_091296748.1">
    <property type="nucleotide sequence ID" value="NZ_FNON01000009.1"/>
</dbReference>
<evidence type="ECO:0000259" key="2">
    <source>
        <dbReference type="Pfam" id="PF02720"/>
    </source>
</evidence>